<evidence type="ECO:0000313" key="3">
    <source>
        <dbReference type="Proteomes" id="UP001630127"/>
    </source>
</evidence>
<dbReference type="EMBL" id="JBJUIK010000003">
    <property type="protein sequence ID" value="KAL3531639.1"/>
    <property type="molecule type" value="Genomic_DNA"/>
</dbReference>
<evidence type="ECO:0000259" key="1">
    <source>
        <dbReference type="Pfam" id="PF14214"/>
    </source>
</evidence>
<dbReference type="Proteomes" id="UP001630127">
    <property type="component" value="Unassembled WGS sequence"/>
</dbReference>
<proteinExistence type="predicted"/>
<keyword evidence="3" id="KW-1185">Reference proteome</keyword>
<name>A0ABD3AKF1_9GENT</name>
<feature type="domain" description="Helitron helicase-like" evidence="1">
    <location>
        <begin position="1"/>
        <end position="153"/>
    </location>
</feature>
<accession>A0ABD3AKF1</accession>
<gene>
    <name evidence="2" type="ORF">ACH5RR_005160</name>
</gene>
<dbReference type="PANTHER" id="PTHR10492:SF94">
    <property type="entry name" value="ATP-DEPENDENT DNA HELICASE"/>
    <property type="match status" value="1"/>
</dbReference>
<dbReference type="Pfam" id="PF14214">
    <property type="entry name" value="Helitron_like_N"/>
    <property type="match status" value="1"/>
</dbReference>
<evidence type="ECO:0000313" key="2">
    <source>
        <dbReference type="EMBL" id="KAL3531639.1"/>
    </source>
</evidence>
<comment type="caution">
    <text evidence="2">The sequence shown here is derived from an EMBL/GenBank/DDBJ whole genome shotgun (WGS) entry which is preliminary data.</text>
</comment>
<sequence length="276" mass="32805">MYIKLETLRLEYYRKYQDEMRTEFYQEVVDSVMAGETRGCKVRKRIVLPGTFVGGPRDMRRRYLDAMALVQKFGKPDIFLTMNCNPKWDEIQKNLHKGQLPQDRPDLTSRVFRAKLEDLKDQLFKKEIFGKVAAHVHVIEFQKRGLPHAHMLIILKSEHKITTPDEFDKFVTTELPDKDKFPELYNLVVKHMMHGPCEKLNPKNSCMINGECKYHYPRQFCNKTIQGQDGYPIYKRRDDRKEVKVRKAILNNQWVVPYNPYLLSRYNSQFDVQLVI</sequence>
<dbReference type="PANTHER" id="PTHR10492">
    <property type="match status" value="1"/>
</dbReference>
<dbReference type="InterPro" id="IPR025476">
    <property type="entry name" value="Helitron_helicase-like"/>
</dbReference>
<reference evidence="2 3" key="1">
    <citation type="submission" date="2024-11" db="EMBL/GenBank/DDBJ databases">
        <title>A near-complete genome assembly of Cinchona calisaya.</title>
        <authorList>
            <person name="Lian D.C."/>
            <person name="Zhao X.W."/>
            <person name="Wei L."/>
        </authorList>
    </citation>
    <scope>NUCLEOTIDE SEQUENCE [LARGE SCALE GENOMIC DNA]</scope>
    <source>
        <tissue evidence="2">Nenye</tissue>
    </source>
</reference>
<protein>
    <recommendedName>
        <fullName evidence="1">Helitron helicase-like domain-containing protein</fullName>
    </recommendedName>
</protein>
<organism evidence="2 3">
    <name type="scientific">Cinchona calisaya</name>
    <dbReference type="NCBI Taxonomy" id="153742"/>
    <lineage>
        <taxon>Eukaryota</taxon>
        <taxon>Viridiplantae</taxon>
        <taxon>Streptophyta</taxon>
        <taxon>Embryophyta</taxon>
        <taxon>Tracheophyta</taxon>
        <taxon>Spermatophyta</taxon>
        <taxon>Magnoliopsida</taxon>
        <taxon>eudicotyledons</taxon>
        <taxon>Gunneridae</taxon>
        <taxon>Pentapetalae</taxon>
        <taxon>asterids</taxon>
        <taxon>lamiids</taxon>
        <taxon>Gentianales</taxon>
        <taxon>Rubiaceae</taxon>
        <taxon>Cinchonoideae</taxon>
        <taxon>Cinchoneae</taxon>
        <taxon>Cinchona</taxon>
    </lineage>
</organism>
<dbReference type="AlphaFoldDB" id="A0ABD3AKF1"/>